<dbReference type="InterPro" id="IPR015797">
    <property type="entry name" value="NUDIX_hydrolase-like_dom_sf"/>
</dbReference>
<dbReference type="EMBL" id="MZGU01000006">
    <property type="protein sequence ID" value="PWB85161.1"/>
    <property type="molecule type" value="Genomic_DNA"/>
</dbReference>
<keyword evidence="3" id="KW-0808">Transferase</keyword>
<gene>
    <name evidence="3" type="ORF">MBBWO_14750</name>
</gene>
<dbReference type="AlphaFoldDB" id="A0A2U1S697"/>
<dbReference type="Gene3D" id="3.90.79.10">
    <property type="entry name" value="Nucleoside Triphosphate Pyrophosphohydrolase"/>
    <property type="match status" value="1"/>
</dbReference>
<dbReference type="Proteomes" id="UP000245577">
    <property type="component" value="Unassembled WGS sequence"/>
</dbReference>
<keyword evidence="3" id="KW-0548">Nucleotidyltransferase</keyword>
<accession>A0A2U1S697</accession>
<comment type="caution">
    <text evidence="3">The sequence shown here is derived from an EMBL/GenBank/DDBJ whole genome shotgun (WGS) entry which is preliminary data.</text>
</comment>
<dbReference type="CDD" id="cd18873">
    <property type="entry name" value="NUDIX_NadM_like"/>
    <property type="match status" value="1"/>
</dbReference>
<keyword evidence="1 3" id="KW-0378">Hydrolase</keyword>
<dbReference type="SUPFAM" id="SSF55811">
    <property type="entry name" value="Nudix"/>
    <property type="match status" value="1"/>
</dbReference>
<reference evidence="3 4" key="1">
    <citation type="submission" date="2017-03" db="EMBL/GenBank/DDBJ databases">
        <title>Genome sequence of Methanobrevibacter wosei.</title>
        <authorList>
            <person name="Poehlein A."/>
            <person name="Seedorf H."/>
            <person name="Daniel R."/>
        </authorList>
    </citation>
    <scope>NUCLEOTIDE SEQUENCE [LARGE SCALE GENOMIC DNA]</scope>
    <source>
        <strain evidence="3 4">DSM 11979</strain>
    </source>
</reference>
<feature type="domain" description="Nudix hydrolase" evidence="2">
    <location>
        <begin position="6"/>
        <end position="133"/>
    </location>
</feature>
<dbReference type="PRINTS" id="PR00502">
    <property type="entry name" value="NUDIXFAMILY"/>
</dbReference>
<dbReference type="InterPro" id="IPR020476">
    <property type="entry name" value="Nudix_hydrolase"/>
</dbReference>
<dbReference type="OrthoDB" id="40462at2157"/>
<proteinExistence type="predicted"/>
<organism evidence="3 4">
    <name type="scientific">Methanobrevibacter woesei</name>
    <dbReference type="NCBI Taxonomy" id="190976"/>
    <lineage>
        <taxon>Archaea</taxon>
        <taxon>Methanobacteriati</taxon>
        <taxon>Methanobacteriota</taxon>
        <taxon>Methanomada group</taxon>
        <taxon>Methanobacteria</taxon>
        <taxon>Methanobacteriales</taxon>
        <taxon>Methanobacteriaceae</taxon>
        <taxon>Methanobrevibacter</taxon>
    </lineage>
</organism>
<dbReference type="RefSeq" id="WP_116670250.1">
    <property type="nucleotide sequence ID" value="NZ_MZGU01000006.1"/>
</dbReference>
<evidence type="ECO:0000256" key="1">
    <source>
        <dbReference type="ARBA" id="ARBA00022801"/>
    </source>
</evidence>
<dbReference type="PROSITE" id="PS00893">
    <property type="entry name" value="NUDIX_BOX"/>
    <property type="match status" value="1"/>
</dbReference>
<evidence type="ECO:0000259" key="2">
    <source>
        <dbReference type="PROSITE" id="PS51462"/>
    </source>
</evidence>
<dbReference type="PANTHER" id="PTHR43736">
    <property type="entry name" value="ADP-RIBOSE PYROPHOSPHATASE"/>
    <property type="match status" value="1"/>
</dbReference>
<dbReference type="InterPro" id="IPR020084">
    <property type="entry name" value="NUDIX_hydrolase_CS"/>
</dbReference>
<dbReference type="GO" id="GO:0016787">
    <property type="term" value="F:hydrolase activity"/>
    <property type="evidence" value="ECO:0007669"/>
    <property type="project" value="UniProtKB-KW"/>
</dbReference>
<dbReference type="GO" id="GO:0016779">
    <property type="term" value="F:nucleotidyltransferase activity"/>
    <property type="evidence" value="ECO:0007669"/>
    <property type="project" value="UniProtKB-KW"/>
</dbReference>
<evidence type="ECO:0000313" key="3">
    <source>
        <dbReference type="EMBL" id="PWB85161.1"/>
    </source>
</evidence>
<keyword evidence="4" id="KW-1185">Reference proteome</keyword>
<protein>
    <submittedName>
        <fullName evidence="3">Bifunctional NMN adenylyltransferase/nudix hydrolase</fullName>
    </submittedName>
</protein>
<sequence length="141" mass="15938">MGDYKNPSLTVDTIIFDESENIILIKRKNNPYKDHWALPGGFVEYGETVENAAIRETKEETNIDVTLTSLVNVYSKPDRDPRGHTVTVAYIAKGDFNQMKAADDACDIKIFSKSDLKKIDLAFDHAKIIEDAFKVNNNIKK</sequence>
<dbReference type="InterPro" id="IPR000086">
    <property type="entry name" value="NUDIX_hydrolase_dom"/>
</dbReference>
<dbReference type="PROSITE" id="PS51462">
    <property type="entry name" value="NUDIX"/>
    <property type="match status" value="1"/>
</dbReference>
<name>A0A2U1S697_9EURY</name>
<dbReference type="PANTHER" id="PTHR43736:SF1">
    <property type="entry name" value="DIHYDRONEOPTERIN TRIPHOSPHATE DIPHOSPHATASE"/>
    <property type="match status" value="1"/>
</dbReference>
<dbReference type="Pfam" id="PF00293">
    <property type="entry name" value="NUDIX"/>
    <property type="match status" value="1"/>
</dbReference>
<evidence type="ECO:0000313" key="4">
    <source>
        <dbReference type="Proteomes" id="UP000245577"/>
    </source>
</evidence>